<feature type="domain" description="N-acetyltransferase" evidence="1">
    <location>
        <begin position="5"/>
        <end position="156"/>
    </location>
</feature>
<keyword evidence="2" id="KW-0808">Transferase</keyword>
<accession>A0A1I3UCQ2</accession>
<evidence type="ECO:0000259" key="1">
    <source>
        <dbReference type="PROSITE" id="PS51186"/>
    </source>
</evidence>
<dbReference type="AlphaFoldDB" id="A0A1I3UCQ2"/>
<dbReference type="InterPro" id="IPR016181">
    <property type="entry name" value="Acyl_CoA_acyltransferase"/>
</dbReference>
<sequence length="176" mass="19669">MHNGLIVRREQVEDQRAVWNVTRLAFNQDEEADLIDRLRSNEQVFIPDLSLVATIGSDIVGHILFTKIKIIDDGQNEHITLALAPVSVVPAFQNQGVGSRLIRHGLDVATKLGYTSVIVLGHEHYYPRFGFYPARKWGILAPFDVPENVFMAMELAEDSLVGISGIVRYPEEFGGV</sequence>
<name>A0A1I3UCQ2_9SPHI</name>
<dbReference type="GO" id="GO:0016747">
    <property type="term" value="F:acyltransferase activity, transferring groups other than amino-acyl groups"/>
    <property type="evidence" value="ECO:0007669"/>
    <property type="project" value="InterPro"/>
</dbReference>
<dbReference type="STRING" id="1477437.SAMN05444682_11497"/>
<organism evidence="2 3">
    <name type="scientific">Parapedobacter indicus</name>
    <dbReference type="NCBI Taxonomy" id="1477437"/>
    <lineage>
        <taxon>Bacteria</taxon>
        <taxon>Pseudomonadati</taxon>
        <taxon>Bacteroidota</taxon>
        <taxon>Sphingobacteriia</taxon>
        <taxon>Sphingobacteriales</taxon>
        <taxon>Sphingobacteriaceae</taxon>
        <taxon>Parapedobacter</taxon>
    </lineage>
</organism>
<keyword evidence="3" id="KW-1185">Reference proteome</keyword>
<dbReference type="Proteomes" id="UP000198670">
    <property type="component" value="Unassembled WGS sequence"/>
</dbReference>
<evidence type="ECO:0000313" key="3">
    <source>
        <dbReference type="Proteomes" id="UP000198670"/>
    </source>
</evidence>
<evidence type="ECO:0000313" key="2">
    <source>
        <dbReference type="EMBL" id="SFJ80770.1"/>
    </source>
</evidence>
<dbReference type="CDD" id="cd04301">
    <property type="entry name" value="NAT_SF"/>
    <property type="match status" value="1"/>
</dbReference>
<reference evidence="2 3" key="1">
    <citation type="submission" date="2016-10" db="EMBL/GenBank/DDBJ databases">
        <authorList>
            <person name="de Groot N.N."/>
        </authorList>
    </citation>
    <scope>NUCLEOTIDE SEQUENCE [LARGE SCALE GENOMIC DNA]</scope>
    <source>
        <strain evidence="2 3">RK1</strain>
    </source>
</reference>
<proteinExistence type="predicted"/>
<dbReference type="OrthoDB" id="9797178at2"/>
<dbReference type="SUPFAM" id="SSF55729">
    <property type="entry name" value="Acyl-CoA N-acyltransferases (Nat)"/>
    <property type="match status" value="1"/>
</dbReference>
<protein>
    <submittedName>
        <fullName evidence="2">Predicted N-acetyltransferase YhbS</fullName>
    </submittedName>
</protein>
<dbReference type="InterPro" id="IPR000182">
    <property type="entry name" value="GNAT_dom"/>
</dbReference>
<dbReference type="RefSeq" id="WP_090631624.1">
    <property type="nucleotide sequence ID" value="NZ_FOQO01000014.1"/>
</dbReference>
<dbReference type="PROSITE" id="PS51186">
    <property type="entry name" value="GNAT"/>
    <property type="match status" value="1"/>
</dbReference>
<dbReference type="EMBL" id="FOQO01000014">
    <property type="protein sequence ID" value="SFJ80770.1"/>
    <property type="molecule type" value="Genomic_DNA"/>
</dbReference>
<dbReference type="Pfam" id="PF00583">
    <property type="entry name" value="Acetyltransf_1"/>
    <property type="match status" value="1"/>
</dbReference>
<dbReference type="Gene3D" id="3.40.630.30">
    <property type="match status" value="1"/>
</dbReference>
<gene>
    <name evidence="2" type="ORF">SAMN05444682_11497</name>
</gene>